<feature type="domain" description="SGNH" evidence="3">
    <location>
        <begin position="457"/>
        <end position="678"/>
    </location>
</feature>
<sequence>MQAKHSLAPVATVAPPRSRHDLRGLLGISVALVVVFHVWFGRVSGGVDVVLVLSGFVFGARLLRLSGDDGAAIRPAAELARLGRRLLPALVVVLAACAALTLLIQPRTRWETFADHALSSLGYLQNWQLAQSAGEYARAGEAVSPLQHLWLMSVQGQFLVALLLVVWLIGLVVPRRARRAAVLAVVLAAAVGSFVYAVDAHTADQAGAYYDSVARAWEPLAGVAVAAVVGGGLSWRRRWRGVAAVVGLAVLVSVGAFVDGAREFPGPLALLPVAATILLICAGAGASLPWPNRVLATAPFATLGALAYAWYLWHWPLVIFWLAYTDGDHAGLSDGLVLIAVSAALAYATMRWIERPLRYAPVPGAGPSRLPALALGATVVLLAVVVAAGSVGWRQHVTAVRANGAELRNLSPIDYPGARALIEQRKVAKLPFRPTVLEASEDIPATIVDGCISDFGNASVRKCDYGDLRAQRTIALVGGSHSEHWITALNVLGRQHGFKVVTYLKMGCPLTTDELPRVSVSNDPYPGCRDWTDATLASLLDDRPDYVFITTTRPRTDSPGDFVPDSYLGIWDVFADNGIPVIGVRDTPWMYRDGMMFSPVDCLAEGGDAEACGLPRSEALADYNPTMDYLDRYPGIVPLDLSDAVCGPAYCRAVEGNVLVYHDGHHLTASYVRTLAGELGRQLSDAIGWW</sequence>
<dbReference type="InterPro" id="IPR043968">
    <property type="entry name" value="SGNH"/>
</dbReference>
<dbReference type="PANTHER" id="PTHR23028">
    <property type="entry name" value="ACETYLTRANSFERASE"/>
    <property type="match status" value="1"/>
</dbReference>
<protein>
    <submittedName>
        <fullName evidence="4">Putative acyltransferase</fullName>
        <ecNumber evidence="4">2.3.1.-</ecNumber>
    </submittedName>
</protein>
<evidence type="ECO:0000259" key="3">
    <source>
        <dbReference type="Pfam" id="PF19040"/>
    </source>
</evidence>
<dbReference type="KEGG" id="mauu:NCTC10437_01379"/>
<accession>A0A448III9</accession>
<dbReference type="Proteomes" id="UP000279306">
    <property type="component" value="Chromosome"/>
</dbReference>
<feature type="transmembrane region" description="Helical" evidence="1">
    <location>
        <begin position="330"/>
        <end position="349"/>
    </location>
</feature>
<feature type="transmembrane region" description="Helical" evidence="1">
    <location>
        <begin position="21"/>
        <end position="40"/>
    </location>
</feature>
<keyword evidence="4" id="KW-0012">Acyltransferase</keyword>
<dbReference type="GO" id="GO:0016020">
    <property type="term" value="C:membrane"/>
    <property type="evidence" value="ECO:0007669"/>
    <property type="project" value="TreeGrafter"/>
</dbReference>
<organism evidence="4 5">
    <name type="scientific">Mycolicibacterium aurum</name>
    <name type="common">Mycobacterium aurum</name>
    <dbReference type="NCBI Taxonomy" id="1791"/>
    <lineage>
        <taxon>Bacteria</taxon>
        <taxon>Bacillati</taxon>
        <taxon>Actinomycetota</taxon>
        <taxon>Actinomycetes</taxon>
        <taxon>Mycobacteriales</taxon>
        <taxon>Mycobacteriaceae</taxon>
        <taxon>Mycolicibacterium</taxon>
    </lineage>
</organism>
<evidence type="ECO:0000256" key="1">
    <source>
        <dbReference type="SAM" id="Phobius"/>
    </source>
</evidence>
<gene>
    <name evidence="4" type="primary">oatA_1</name>
    <name evidence="4" type="ORF">NCTC10437_01379</name>
</gene>
<feature type="transmembrane region" description="Helical" evidence="1">
    <location>
        <begin position="46"/>
        <end position="65"/>
    </location>
</feature>
<evidence type="ECO:0000313" key="5">
    <source>
        <dbReference type="Proteomes" id="UP000279306"/>
    </source>
</evidence>
<feature type="transmembrane region" description="Helical" evidence="1">
    <location>
        <begin position="180"/>
        <end position="197"/>
    </location>
</feature>
<dbReference type="STRING" id="1791.GCA_001049355_00332"/>
<dbReference type="RefSeq" id="WP_048630278.1">
    <property type="nucleotide sequence ID" value="NZ_CVQQ01000001.1"/>
</dbReference>
<feature type="transmembrane region" description="Helical" evidence="1">
    <location>
        <begin position="86"/>
        <end position="104"/>
    </location>
</feature>
<feature type="transmembrane region" description="Helical" evidence="1">
    <location>
        <begin position="300"/>
        <end position="324"/>
    </location>
</feature>
<dbReference type="Pfam" id="PF01757">
    <property type="entry name" value="Acyl_transf_3"/>
    <property type="match status" value="1"/>
</dbReference>
<feature type="transmembrane region" description="Helical" evidence="1">
    <location>
        <begin position="267"/>
        <end position="288"/>
    </location>
</feature>
<feature type="transmembrane region" description="Helical" evidence="1">
    <location>
        <begin position="217"/>
        <end position="235"/>
    </location>
</feature>
<dbReference type="EMBL" id="LR134356">
    <property type="protein sequence ID" value="VEG52279.1"/>
    <property type="molecule type" value="Genomic_DNA"/>
</dbReference>
<dbReference type="EC" id="2.3.1.-" evidence="4"/>
<keyword evidence="1" id="KW-0472">Membrane</keyword>
<keyword evidence="1" id="KW-0812">Transmembrane</keyword>
<dbReference type="InterPro" id="IPR002656">
    <property type="entry name" value="Acyl_transf_3_dom"/>
</dbReference>
<proteinExistence type="predicted"/>
<dbReference type="Pfam" id="PF19040">
    <property type="entry name" value="SGNH"/>
    <property type="match status" value="1"/>
</dbReference>
<keyword evidence="4" id="KW-0808">Transferase</keyword>
<dbReference type="GO" id="GO:0009103">
    <property type="term" value="P:lipopolysaccharide biosynthetic process"/>
    <property type="evidence" value="ECO:0007669"/>
    <property type="project" value="TreeGrafter"/>
</dbReference>
<name>A0A448III9_MYCAU</name>
<dbReference type="InterPro" id="IPR050879">
    <property type="entry name" value="Acyltransferase_3"/>
</dbReference>
<dbReference type="GO" id="GO:0016747">
    <property type="term" value="F:acyltransferase activity, transferring groups other than amino-acyl groups"/>
    <property type="evidence" value="ECO:0007669"/>
    <property type="project" value="InterPro"/>
</dbReference>
<evidence type="ECO:0000313" key="4">
    <source>
        <dbReference type="EMBL" id="VEG52279.1"/>
    </source>
</evidence>
<feature type="transmembrane region" description="Helical" evidence="1">
    <location>
        <begin position="370"/>
        <end position="393"/>
    </location>
</feature>
<dbReference type="OrthoDB" id="3404679at2"/>
<feature type="domain" description="Acyltransferase 3" evidence="2">
    <location>
        <begin position="27"/>
        <end position="349"/>
    </location>
</feature>
<dbReference type="AlphaFoldDB" id="A0A448III9"/>
<keyword evidence="1" id="KW-1133">Transmembrane helix</keyword>
<feature type="transmembrane region" description="Helical" evidence="1">
    <location>
        <begin position="154"/>
        <end position="173"/>
    </location>
</feature>
<dbReference type="PANTHER" id="PTHR23028:SF53">
    <property type="entry name" value="ACYL_TRANSF_3 DOMAIN-CONTAINING PROTEIN"/>
    <property type="match status" value="1"/>
</dbReference>
<keyword evidence="5" id="KW-1185">Reference proteome</keyword>
<evidence type="ECO:0000259" key="2">
    <source>
        <dbReference type="Pfam" id="PF01757"/>
    </source>
</evidence>
<feature type="transmembrane region" description="Helical" evidence="1">
    <location>
        <begin position="242"/>
        <end position="261"/>
    </location>
</feature>
<reference evidence="4 5" key="1">
    <citation type="submission" date="2018-12" db="EMBL/GenBank/DDBJ databases">
        <authorList>
            <consortium name="Pathogen Informatics"/>
        </authorList>
    </citation>
    <scope>NUCLEOTIDE SEQUENCE [LARGE SCALE GENOMIC DNA]</scope>
    <source>
        <strain evidence="4 5">NCTC10437</strain>
    </source>
</reference>